<evidence type="ECO:0000313" key="2">
    <source>
        <dbReference type="Proteomes" id="UP000054217"/>
    </source>
</evidence>
<keyword evidence="2" id="KW-1185">Reference proteome</keyword>
<accession>A0A0C3NWF9</accession>
<dbReference type="HOGENOM" id="CLU_2172097_0_0_1"/>
<dbReference type="EMBL" id="KN832004">
    <property type="protein sequence ID" value="KIN99523.1"/>
    <property type="molecule type" value="Genomic_DNA"/>
</dbReference>
<dbReference type="InParanoid" id="A0A0C3NWF9"/>
<protein>
    <submittedName>
        <fullName evidence="1">Uncharacterized protein</fullName>
    </submittedName>
</protein>
<dbReference type="AlphaFoldDB" id="A0A0C3NWF9"/>
<proteinExistence type="predicted"/>
<dbReference type="Proteomes" id="UP000054217">
    <property type="component" value="Unassembled WGS sequence"/>
</dbReference>
<name>A0A0C3NWF9_PISTI</name>
<sequence>MRSNLRDSGTVLHIYNEGRQGFCKGDHSGYSVTVIGNAQTLKATLQFETPGFERHWTEVSTAREPTCCSSRDRFRGEQIIPEFTSNVMMIMFNFVNGVKSPNQPAAGGSC</sequence>
<gene>
    <name evidence="1" type="ORF">M404DRAFT_1004625</name>
</gene>
<organism evidence="1 2">
    <name type="scientific">Pisolithus tinctorius Marx 270</name>
    <dbReference type="NCBI Taxonomy" id="870435"/>
    <lineage>
        <taxon>Eukaryota</taxon>
        <taxon>Fungi</taxon>
        <taxon>Dikarya</taxon>
        <taxon>Basidiomycota</taxon>
        <taxon>Agaricomycotina</taxon>
        <taxon>Agaricomycetes</taxon>
        <taxon>Agaricomycetidae</taxon>
        <taxon>Boletales</taxon>
        <taxon>Sclerodermatineae</taxon>
        <taxon>Pisolithaceae</taxon>
        <taxon>Pisolithus</taxon>
    </lineage>
</organism>
<reference evidence="2" key="2">
    <citation type="submission" date="2015-01" db="EMBL/GenBank/DDBJ databases">
        <title>Evolutionary Origins and Diversification of the Mycorrhizal Mutualists.</title>
        <authorList>
            <consortium name="DOE Joint Genome Institute"/>
            <consortium name="Mycorrhizal Genomics Consortium"/>
            <person name="Kohler A."/>
            <person name="Kuo A."/>
            <person name="Nagy L.G."/>
            <person name="Floudas D."/>
            <person name="Copeland A."/>
            <person name="Barry K.W."/>
            <person name="Cichocki N."/>
            <person name="Veneault-Fourrey C."/>
            <person name="LaButti K."/>
            <person name="Lindquist E.A."/>
            <person name="Lipzen A."/>
            <person name="Lundell T."/>
            <person name="Morin E."/>
            <person name="Murat C."/>
            <person name="Riley R."/>
            <person name="Ohm R."/>
            <person name="Sun H."/>
            <person name="Tunlid A."/>
            <person name="Henrissat B."/>
            <person name="Grigoriev I.V."/>
            <person name="Hibbett D.S."/>
            <person name="Martin F."/>
        </authorList>
    </citation>
    <scope>NUCLEOTIDE SEQUENCE [LARGE SCALE GENOMIC DNA]</scope>
    <source>
        <strain evidence="2">Marx 270</strain>
    </source>
</reference>
<evidence type="ECO:0000313" key="1">
    <source>
        <dbReference type="EMBL" id="KIN99523.1"/>
    </source>
</evidence>
<reference evidence="1 2" key="1">
    <citation type="submission" date="2014-04" db="EMBL/GenBank/DDBJ databases">
        <authorList>
            <consortium name="DOE Joint Genome Institute"/>
            <person name="Kuo A."/>
            <person name="Kohler A."/>
            <person name="Costa M.D."/>
            <person name="Nagy L.G."/>
            <person name="Floudas D."/>
            <person name="Copeland A."/>
            <person name="Barry K.W."/>
            <person name="Cichocki N."/>
            <person name="Veneault-Fourrey C."/>
            <person name="LaButti K."/>
            <person name="Lindquist E.A."/>
            <person name="Lipzen A."/>
            <person name="Lundell T."/>
            <person name="Morin E."/>
            <person name="Murat C."/>
            <person name="Sun H."/>
            <person name="Tunlid A."/>
            <person name="Henrissat B."/>
            <person name="Grigoriev I.V."/>
            <person name="Hibbett D.S."/>
            <person name="Martin F."/>
            <person name="Nordberg H.P."/>
            <person name="Cantor M.N."/>
            <person name="Hua S.X."/>
        </authorList>
    </citation>
    <scope>NUCLEOTIDE SEQUENCE [LARGE SCALE GENOMIC DNA]</scope>
    <source>
        <strain evidence="1 2">Marx 270</strain>
    </source>
</reference>